<sequence length="191" mass="22536">MSALLAINWVLTLLNPLQVQYLKGYYYKLLWGCKLLHRCDSDDILSQVWEKAAEVERLERPIENPEAWAKKVGERIILQKKRRELSEKKSIQKLEPMIQSQIFASPRDDLYCDGTLGQMLALALKELKQTKPDFYQLVVMRFFGDMSWEQISLELYPDTAISRKTINRVRQRGSRALKKLRKIFFRNLETL</sequence>
<name>A0A1D9FZC3_MOOP1</name>
<evidence type="ECO:0000313" key="1">
    <source>
        <dbReference type="EMBL" id="AOY80635.1"/>
    </source>
</evidence>
<evidence type="ECO:0000313" key="2">
    <source>
        <dbReference type="Proteomes" id="UP000176944"/>
    </source>
</evidence>
<reference evidence="2" key="1">
    <citation type="submission" date="2016-10" db="EMBL/GenBank/DDBJ databases">
        <title>Comparative genomics uncovers the prolific and rare metabolic potential of the cyanobacterial genus Moorea.</title>
        <authorList>
            <person name="Leao T."/>
            <person name="Castelao G."/>
            <person name="Korobeynikov A."/>
            <person name="Monroe E.A."/>
            <person name="Podell S."/>
            <person name="Glukhov E."/>
            <person name="Allen E."/>
            <person name="Gerwick W.H."/>
            <person name="Gerwick L."/>
        </authorList>
    </citation>
    <scope>NUCLEOTIDE SEQUENCE [LARGE SCALE GENOMIC DNA]</scope>
    <source>
        <strain evidence="2">JHB</strain>
    </source>
</reference>
<gene>
    <name evidence="1" type="ORF">BJP36_12585</name>
</gene>
<accession>A0A1D9FZC3</accession>
<dbReference type="Proteomes" id="UP000176944">
    <property type="component" value="Chromosome"/>
</dbReference>
<dbReference type="Gene3D" id="1.10.10.10">
    <property type="entry name" value="Winged helix-like DNA-binding domain superfamily/Winged helix DNA-binding domain"/>
    <property type="match status" value="1"/>
</dbReference>
<dbReference type="EMBL" id="CP017708">
    <property type="protein sequence ID" value="AOY80635.1"/>
    <property type="molecule type" value="Genomic_DNA"/>
</dbReference>
<dbReference type="AlphaFoldDB" id="A0A1D9FZC3"/>
<dbReference type="InterPro" id="IPR013324">
    <property type="entry name" value="RNA_pol_sigma_r3/r4-like"/>
</dbReference>
<proteinExistence type="predicted"/>
<dbReference type="InterPro" id="IPR036388">
    <property type="entry name" value="WH-like_DNA-bd_sf"/>
</dbReference>
<dbReference type="SUPFAM" id="SSF88659">
    <property type="entry name" value="Sigma3 and sigma4 domains of RNA polymerase sigma factors"/>
    <property type="match status" value="1"/>
</dbReference>
<protein>
    <submittedName>
        <fullName evidence="1">Sigma-70 family RNA polymerase sigma factor</fullName>
    </submittedName>
</protein>
<organism evidence="1 2">
    <name type="scientific">Moorena producens (strain JHB)</name>
    <dbReference type="NCBI Taxonomy" id="1454205"/>
    <lineage>
        <taxon>Bacteria</taxon>
        <taxon>Bacillati</taxon>
        <taxon>Cyanobacteriota</taxon>
        <taxon>Cyanophyceae</taxon>
        <taxon>Coleofasciculales</taxon>
        <taxon>Coleofasciculaceae</taxon>
        <taxon>Moorena</taxon>
    </lineage>
</organism>